<dbReference type="SUPFAM" id="SSF89796">
    <property type="entry name" value="CoA-transferase family III (CaiB/BaiF)"/>
    <property type="match status" value="1"/>
</dbReference>
<keyword evidence="1" id="KW-0808">Transferase</keyword>
<reference evidence="1 2" key="1">
    <citation type="submission" date="2019-08" db="EMBL/GenBank/DDBJ databases">
        <title>Bradymonadales sp. TMQ4.</title>
        <authorList>
            <person name="Liang Q."/>
        </authorList>
    </citation>
    <scope>NUCLEOTIDE SEQUENCE [LARGE SCALE GENOMIC DNA]</scope>
    <source>
        <strain evidence="1 2">TMQ4</strain>
    </source>
</reference>
<dbReference type="InterPro" id="IPR044855">
    <property type="entry name" value="CoA-Trfase_III_dom3_sf"/>
</dbReference>
<dbReference type="Pfam" id="PF02515">
    <property type="entry name" value="CoA_transf_3"/>
    <property type="match status" value="1"/>
</dbReference>
<dbReference type="Gene3D" id="3.40.50.10540">
    <property type="entry name" value="Crotonobetainyl-coa:carnitine coa-transferase, domain 1"/>
    <property type="match status" value="1"/>
</dbReference>
<sequence>MRVEPPTDTASTFLKGVRVLDLSRLLPGPFASLLLADMGAEVLKIEDPRGGDYARYYPPLVDGVGAFYASVNRGKRSMTLDLKQEAGREVLERLLDDADVLLESFRPGVMARLGLDPQGLRERFPGLVICSVSGFGQSGPARERAGHDLNFVARAGLLDQNARADEAPVVPGYQVADLAGGALYAALGICGALFARSRSGEGAWLDISMSEGALSLMAPAIAMRAAGEAMAPGAGMLSGGLPCYRVYATADGRHMAVAALEPKFWEALVGALSRPELSGRGMLSGEDGEEVAAELAAIFQSQPQAHWERVLGEVDCCVEPVRDLGELVDDAIFQAREVFFELQGVRQVRSPVRSAESGRASELCPAPAHGAHTDEVLRGLGLEEQTIAELRQQGVIA</sequence>
<proteinExistence type="predicted"/>
<organism evidence="1 2">
    <name type="scientific">Lujinxingia vulgaris</name>
    <dbReference type="NCBI Taxonomy" id="2600176"/>
    <lineage>
        <taxon>Bacteria</taxon>
        <taxon>Deltaproteobacteria</taxon>
        <taxon>Bradymonadales</taxon>
        <taxon>Lujinxingiaceae</taxon>
        <taxon>Lujinxingia</taxon>
    </lineage>
</organism>
<dbReference type="RefSeq" id="WP_146980551.1">
    <property type="nucleotide sequence ID" value="NZ_VOSM01000002.1"/>
</dbReference>
<evidence type="ECO:0000313" key="1">
    <source>
        <dbReference type="EMBL" id="TXD38616.1"/>
    </source>
</evidence>
<dbReference type="Gene3D" id="3.30.1540.10">
    <property type="entry name" value="formyl-coa transferase, domain 3"/>
    <property type="match status" value="1"/>
</dbReference>
<dbReference type="InterPro" id="IPR023606">
    <property type="entry name" value="CoA-Trfase_III_dom_1_sf"/>
</dbReference>
<protein>
    <submittedName>
        <fullName evidence="1">CoA transferase</fullName>
    </submittedName>
</protein>
<keyword evidence="2" id="KW-1185">Reference proteome</keyword>
<dbReference type="PANTHER" id="PTHR48228">
    <property type="entry name" value="SUCCINYL-COA--D-CITRAMALATE COA-TRANSFERASE"/>
    <property type="match status" value="1"/>
</dbReference>
<dbReference type="OrthoDB" id="9781472at2"/>
<dbReference type="Proteomes" id="UP000321412">
    <property type="component" value="Unassembled WGS sequence"/>
</dbReference>
<dbReference type="GO" id="GO:0016740">
    <property type="term" value="F:transferase activity"/>
    <property type="evidence" value="ECO:0007669"/>
    <property type="project" value="UniProtKB-KW"/>
</dbReference>
<accession>A0A5C6XB90</accession>
<dbReference type="EMBL" id="VOSM01000002">
    <property type="protein sequence ID" value="TXD38616.1"/>
    <property type="molecule type" value="Genomic_DNA"/>
</dbReference>
<gene>
    <name evidence="1" type="ORF">FRC98_06965</name>
</gene>
<comment type="caution">
    <text evidence="1">The sequence shown here is derived from an EMBL/GenBank/DDBJ whole genome shotgun (WGS) entry which is preliminary data.</text>
</comment>
<name>A0A5C6XB90_9DELT</name>
<dbReference type="InterPro" id="IPR050509">
    <property type="entry name" value="CoA-transferase_III"/>
</dbReference>
<dbReference type="InterPro" id="IPR003673">
    <property type="entry name" value="CoA-Trfase_fam_III"/>
</dbReference>
<dbReference type="PANTHER" id="PTHR48228:SF5">
    <property type="entry name" value="ALPHA-METHYLACYL-COA RACEMASE"/>
    <property type="match status" value="1"/>
</dbReference>
<dbReference type="AlphaFoldDB" id="A0A5C6XB90"/>
<evidence type="ECO:0000313" key="2">
    <source>
        <dbReference type="Proteomes" id="UP000321412"/>
    </source>
</evidence>